<comment type="caution">
    <text evidence="10">The sequence shown here is derived from an EMBL/GenBank/DDBJ whole genome shotgun (WGS) entry which is preliminary data.</text>
</comment>
<evidence type="ECO:0000256" key="1">
    <source>
        <dbReference type="ARBA" id="ARBA00004236"/>
    </source>
</evidence>
<keyword evidence="2" id="KW-1003">Cell membrane</keyword>
<feature type="transmembrane region" description="Helical" evidence="7">
    <location>
        <begin position="365"/>
        <end position="387"/>
    </location>
</feature>
<evidence type="ECO:0000259" key="8">
    <source>
        <dbReference type="PROSITE" id="PS50111"/>
    </source>
</evidence>
<organism evidence="10 11">
    <name type="scientific">Paenibacillus chibensis</name>
    <dbReference type="NCBI Taxonomy" id="59846"/>
    <lineage>
        <taxon>Bacteria</taxon>
        <taxon>Bacillati</taxon>
        <taxon>Bacillota</taxon>
        <taxon>Bacilli</taxon>
        <taxon>Bacillales</taxon>
        <taxon>Paenibacillaceae</taxon>
        <taxon>Paenibacillus</taxon>
    </lineage>
</organism>
<dbReference type="InterPro" id="IPR004089">
    <property type="entry name" value="MCPsignal_dom"/>
</dbReference>
<feature type="domain" description="Methyl-accepting transducer" evidence="8">
    <location>
        <begin position="468"/>
        <end position="694"/>
    </location>
</feature>
<dbReference type="PROSITE" id="PS50111">
    <property type="entry name" value="CHEMOTAXIS_TRANSDUC_2"/>
    <property type="match status" value="1"/>
</dbReference>
<evidence type="ECO:0000313" key="10">
    <source>
        <dbReference type="EMBL" id="MED5020043.1"/>
    </source>
</evidence>
<comment type="subcellular location">
    <subcellularLocation>
        <location evidence="1">Cell membrane</location>
    </subcellularLocation>
</comment>
<dbReference type="PANTHER" id="PTHR32089:SF112">
    <property type="entry name" value="LYSOZYME-LIKE PROTEIN-RELATED"/>
    <property type="match status" value="1"/>
</dbReference>
<gene>
    <name evidence="10" type="ORF">P9847_22435</name>
</gene>
<dbReference type="EMBL" id="JARTLD010000060">
    <property type="protein sequence ID" value="MED5020043.1"/>
    <property type="molecule type" value="Genomic_DNA"/>
</dbReference>
<evidence type="ECO:0000256" key="2">
    <source>
        <dbReference type="ARBA" id="ARBA00022475"/>
    </source>
</evidence>
<dbReference type="Pfam" id="PF00015">
    <property type="entry name" value="MCPsignal"/>
    <property type="match status" value="1"/>
</dbReference>
<dbReference type="InterPro" id="IPR004090">
    <property type="entry name" value="Chemotax_Me-accpt_rcpt"/>
</dbReference>
<evidence type="ECO:0000259" key="9">
    <source>
        <dbReference type="PROSITE" id="PS50885"/>
    </source>
</evidence>
<keyword evidence="4 6" id="KW-0807">Transducer</keyword>
<evidence type="ECO:0000313" key="11">
    <source>
        <dbReference type="Proteomes" id="UP001343257"/>
    </source>
</evidence>
<dbReference type="PANTHER" id="PTHR32089">
    <property type="entry name" value="METHYL-ACCEPTING CHEMOTAXIS PROTEIN MCPB"/>
    <property type="match status" value="1"/>
</dbReference>
<reference evidence="10 11" key="1">
    <citation type="submission" date="2023-03" db="EMBL/GenBank/DDBJ databases">
        <title>Bacillus Genome Sequencing.</title>
        <authorList>
            <person name="Dunlap C."/>
        </authorList>
    </citation>
    <scope>NUCLEOTIDE SEQUENCE [LARGE SCALE GENOMIC DNA]</scope>
    <source>
        <strain evidence="10 11">NRS-52</strain>
    </source>
</reference>
<dbReference type="RefSeq" id="WP_328281249.1">
    <property type="nucleotide sequence ID" value="NZ_JARTLD010000060.1"/>
</dbReference>
<dbReference type="InterPro" id="IPR003660">
    <property type="entry name" value="HAMP_dom"/>
</dbReference>
<protein>
    <submittedName>
        <fullName evidence="10">Methyl-accepting chemotaxis protein</fullName>
    </submittedName>
</protein>
<proteinExistence type="inferred from homology"/>
<dbReference type="PROSITE" id="PS50885">
    <property type="entry name" value="HAMP"/>
    <property type="match status" value="1"/>
</dbReference>
<keyword evidence="7" id="KW-1133">Transmembrane helix</keyword>
<evidence type="ECO:0000256" key="5">
    <source>
        <dbReference type="ARBA" id="ARBA00029447"/>
    </source>
</evidence>
<keyword evidence="11" id="KW-1185">Reference proteome</keyword>
<dbReference type="Proteomes" id="UP001343257">
    <property type="component" value="Unassembled WGS sequence"/>
</dbReference>
<dbReference type="PRINTS" id="PR00260">
    <property type="entry name" value="CHEMTRNSDUCR"/>
</dbReference>
<dbReference type="SMART" id="SM00283">
    <property type="entry name" value="MA"/>
    <property type="match status" value="1"/>
</dbReference>
<accession>A0ABU6Q0Z1</accession>
<feature type="transmembrane region" description="Helical" evidence="7">
    <location>
        <begin position="340"/>
        <end position="359"/>
    </location>
</feature>
<keyword evidence="7" id="KW-0812">Transmembrane</keyword>
<dbReference type="Gene3D" id="1.10.287.950">
    <property type="entry name" value="Methyl-accepting chemotaxis protein"/>
    <property type="match status" value="1"/>
</dbReference>
<dbReference type="SUPFAM" id="SSF58104">
    <property type="entry name" value="Methyl-accepting chemotaxis protein (MCP) signaling domain"/>
    <property type="match status" value="1"/>
</dbReference>
<keyword evidence="3 7" id="KW-0472">Membrane</keyword>
<evidence type="ECO:0000256" key="3">
    <source>
        <dbReference type="ARBA" id="ARBA00023136"/>
    </source>
</evidence>
<feature type="domain" description="HAMP" evidence="9">
    <location>
        <begin position="389"/>
        <end position="449"/>
    </location>
</feature>
<evidence type="ECO:0000256" key="7">
    <source>
        <dbReference type="SAM" id="Phobius"/>
    </source>
</evidence>
<sequence>MFDWLGFRKGLPLWWSFRLNREWKEDTGHVFEGIAQHRMHILQGWAEDYWEHMQRLRSQLLEDREDPAALAALSPGEWEEACAAVRKRGKDFSELCLVDGQMRVVCSTYPEHVGSFITAGDALHSGLEATREGAPCLFGPYADPLTEAIGPSTSEFHDAMTMMFLLPVAEQGVWAGALCGRVPNDVLGDLIQRESGHIYPDSGDNYIFMAKPGLNRQVEPGTALSRSRFEDITFTHGDNLKDGVRTEYGIVRVERHTELELVFNDPATGELHPGVRNTIASGENLFVEFPGYPDYRHVPVIGKGVTFRMPHCPDTWGMMCEGDLEEVYRIRSIRWKLKRMHLGAAAAGTVLNAVMFGLLAKGLPLALGILIVLIGNLLLGAVVVGILERKGSRPTAAHLRVLNRFIRINAEGKGDLTQRLDLGRFADDEVKAIGRWVNNMIDSLEAIMLQVKQAAEDVQISQLVQHEGARSTGSSAERVSGSIHSMVKGLRAQLQDIDVAKDVSAEMSHTLQELEEAASRQIAVAQGEVMQIGGKMKEIEAKIGESHETIRGFMETTRSVGSLLQSIENISNQTNLLSLNASIEAARAGEHGLGFAVVAGEIRKLAELTRQSALQIQSTLQLIYGQVEVSFQSMNEGSQVIAEGTERVATAAAMLGEAGANENLKQQMAVEVAALMERVAAVSVENRQISLDVEGMLRELQGDIGRVRSASIHAESITGALLKRVNQFRLTESQKR</sequence>
<comment type="similarity">
    <text evidence="5">Belongs to the methyl-accepting chemotaxis (MCP) protein family.</text>
</comment>
<name>A0ABU6Q0Z1_9BACL</name>
<evidence type="ECO:0000256" key="4">
    <source>
        <dbReference type="ARBA" id="ARBA00023224"/>
    </source>
</evidence>
<evidence type="ECO:0000256" key="6">
    <source>
        <dbReference type="PROSITE-ProRule" id="PRU00284"/>
    </source>
</evidence>